<dbReference type="GO" id="GO:0050909">
    <property type="term" value="P:sensory perception of taste"/>
    <property type="evidence" value="ECO:0007669"/>
    <property type="project" value="InterPro"/>
</dbReference>
<feature type="transmembrane region" description="Helical" evidence="8">
    <location>
        <begin position="296"/>
        <end position="317"/>
    </location>
</feature>
<keyword evidence="7 8" id="KW-0807">Transducer</keyword>
<feature type="transmembrane region" description="Helical" evidence="8">
    <location>
        <begin position="61"/>
        <end position="80"/>
    </location>
</feature>
<keyword evidence="2 8" id="KW-1003">Cell membrane</keyword>
<dbReference type="OMA" id="TANAFFA"/>
<dbReference type="Pfam" id="PF08395">
    <property type="entry name" value="7tm_7"/>
    <property type="match status" value="1"/>
</dbReference>
<dbReference type="GO" id="GO:0030424">
    <property type="term" value="C:axon"/>
    <property type="evidence" value="ECO:0007669"/>
    <property type="project" value="TreeGrafter"/>
</dbReference>
<dbReference type="Proteomes" id="UP000076408">
    <property type="component" value="Unassembled WGS sequence"/>
</dbReference>
<dbReference type="GO" id="GO:0030425">
    <property type="term" value="C:dendrite"/>
    <property type="evidence" value="ECO:0007669"/>
    <property type="project" value="TreeGrafter"/>
</dbReference>
<comment type="subcellular location">
    <subcellularLocation>
        <location evidence="1 8">Cell membrane</location>
        <topology evidence="1 8">Multi-pass membrane protein</topology>
    </subcellularLocation>
</comment>
<dbReference type="VEuPathDB" id="VectorBase:ASTEI20_032324"/>
<evidence type="ECO:0000256" key="2">
    <source>
        <dbReference type="ARBA" id="ARBA00022475"/>
    </source>
</evidence>
<evidence type="ECO:0000256" key="7">
    <source>
        <dbReference type="ARBA" id="ARBA00023224"/>
    </source>
</evidence>
<dbReference type="GO" id="GO:0008049">
    <property type="term" value="P:male courtship behavior"/>
    <property type="evidence" value="ECO:0007669"/>
    <property type="project" value="TreeGrafter"/>
</dbReference>
<feature type="transmembrane region" description="Helical" evidence="8">
    <location>
        <begin position="92"/>
        <end position="113"/>
    </location>
</feature>
<reference evidence="9" key="2">
    <citation type="submission" date="2020-05" db="UniProtKB">
        <authorList>
            <consortium name="EnsemblMetazoa"/>
        </authorList>
    </citation>
    <scope>IDENTIFICATION</scope>
    <source>
        <strain evidence="9">Indian</strain>
    </source>
</reference>
<organism evidence="9 10">
    <name type="scientific">Anopheles stephensi</name>
    <name type="common">Indo-Pakistan malaria mosquito</name>
    <dbReference type="NCBI Taxonomy" id="30069"/>
    <lineage>
        <taxon>Eukaryota</taxon>
        <taxon>Metazoa</taxon>
        <taxon>Ecdysozoa</taxon>
        <taxon>Arthropoda</taxon>
        <taxon>Hexapoda</taxon>
        <taxon>Insecta</taxon>
        <taxon>Pterygota</taxon>
        <taxon>Neoptera</taxon>
        <taxon>Endopterygota</taxon>
        <taxon>Diptera</taxon>
        <taxon>Nematocera</taxon>
        <taxon>Culicoidea</taxon>
        <taxon>Culicidae</taxon>
        <taxon>Anophelinae</taxon>
        <taxon>Anopheles</taxon>
    </lineage>
</organism>
<dbReference type="GO" id="GO:0007635">
    <property type="term" value="P:chemosensory behavior"/>
    <property type="evidence" value="ECO:0007669"/>
    <property type="project" value="TreeGrafter"/>
</dbReference>
<proteinExistence type="inferred from homology"/>
<dbReference type="AlphaFoldDB" id="A0A182YNK0"/>
<evidence type="ECO:0000256" key="6">
    <source>
        <dbReference type="ARBA" id="ARBA00023170"/>
    </source>
</evidence>
<dbReference type="STRING" id="30069.A0A182YNK0"/>
<dbReference type="VEuPathDB" id="VectorBase:ASTEI10036"/>
<keyword evidence="5 8" id="KW-0472">Membrane</keyword>
<evidence type="ECO:0000256" key="3">
    <source>
        <dbReference type="ARBA" id="ARBA00022692"/>
    </source>
</evidence>
<dbReference type="InterPro" id="IPR013604">
    <property type="entry name" value="7TM_chemorcpt"/>
</dbReference>
<dbReference type="GO" id="GO:0043025">
    <property type="term" value="C:neuronal cell body"/>
    <property type="evidence" value="ECO:0007669"/>
    <property type="project" value="TreeGrafter"/>
</dbReference>
<evidence type="ECO:0000256" key="1">
    <source>
        <dbReference type="ARBA" id="ARBA00004651"/>
    </source>
</evidence>
<reference evidence="10" key="1">
    <citation type="journal article" date="2014" name="Genome Biol.">
        <title>Genome analysis of a major urban malaria vector mosquito, Anopheles stephensi.</title>
        <authorList>
            <person name="Jiang X."/>
            <person name="Peery A."/>
            <person name="Hall A.B."/>
            <person name="Sharma A."/>
            <person name="Chen X.G."/>
            <person name="Waterhouse R.M."/>
            <person name="Komissarov A."/>
            <person name="Riehle M.M."/>
            <person name="Shouche Y."/>
            <person name="Sharakhova M.V."/>
            <person name="Lawson D."/>
            <person name="Pakpour N."/>
            <person name="Arensburger P."/>
            <person name="Davidson V.L."/>
            <person name="Eiglmeier K."/>
            <person name="Emrich S."/>
            <person name="George P."/>
            <person name="Kennedy R.C."/>
            <person name="Mane S.P."/>
            <person name="Maslen G."/>
            <person name="Oringanje C."/>
            <person name="Qi Y."/>
            <person name="Settlage R."/>
            <person name="Tojo M."/>
            <person name="Tubio J.M."/>
            <person name="Unger M.F."/>
            <person name="Wang B."/>
            <person name="Vernick K.D."/>
            <person name="Ribeiro J.M."/>
            <person name="James A.A."/>
            <person name="Michel K."/>
            <person name="Riehle M.A."/>
            <person name="Luckhart S."/>
            <person name="Sharakhov I.V."/>
            <person name="Tu Z."/>
        </authorList>
    </citation>
    <scope>NUCLEOTIDE SEQUENCE [LARGE SCALE GENOMIC DNA]</scope>
    <source>
        <strain evidence="10">Indian</strain>
    </source>
</reference>
<sequence length="402" mass="44883">MASEPPAYQPFLQRNLKRTYHNLLAAGRVFAVVPWDIEPFECVPDSVQLCRFKKFLRATNVVYSVSIIVAVCVGTLWHQSVPVSIDFFAIRTLYLAEHVIVNVIVLLAMVTCWRLRSTYPTVGSELLATGERLYVCEGSIDFHQAETTIQKLEFGSLLYVCAVVMMDFLLIGDSSCNLVCRTLVYTLPSTIHVFALQQYVGMHLVVYYYFRAINSVLTLCEDLNCKKAPKCADLLEVLRSVHLRLSNLIVQVNDCFGPLTVCTVLSSFVVLTLQLFSLYKATSGKRSWSSNDSLRLVYSLLWIGLHSAKVLLILCPAHRARLERDRTGTVLYRFASQQVSAASTNDVLMLFAGQLLHGKGHCKACGLITLDLTLISKIVAALTTYLVILIQFDSAFSVEGSK</sequence>
<evidence type="ECO:0000313" key="10">
    <source>
        <dbReference type="Proteomes" id="UP000076408"/>
    </source>
</evidence>
<protein>
    <recommendedName>
        <fullName evidence="8">Gustatory receptor</fullName>
    </recommendedName>
</protein>
<comment type="function">
    <text evidence="8">Gustatory receptor which mediates acceptance or avoidance behavior, depending on its substrates.</text>
</comment>
<dbReference type="GO" id="GO:0007165">
    <property type="term" value="P:signal transduction"/>
    <property type="evidence" value="ECO:0007669"/>
    <property type="project" value="UniProtKB-KW"/>
</dbReference>
<dbReference type="PANTHER" id="PTHR21143">
    <property type="entry name" value="INVERTEBRATE GUSTATORY RECEPTOR"/>
    <property type="match status" value="1"/>
</dbReference>
<keyword evidence="4 8" id="KW-1133">Transmembrane helix</keyword>
<comment type="similarity">
    <text evidence="8">Belongs to the insect chemoreceptor superfamily. Gustatory receptor (GR) family.</text>
</comment>
<evidence type="ECO:0000256" key="8">
    <source>
        <dbReference type="RuleBase" id="RU363108"/>
    </source>
</evidence>
<comment type="caution">
    <text evidence="8">Lacks conserved residue(s) required for the propagation of feature annotation.</text>
</comment>
<evidence type="ECO:0000256" key="5">
    <source>
        <dbReference type="ARBA" id="ARBA00023136"/>
    </source>
</evidence>
<feature type="transmembrane region" description="Helical" evidence="8">
    <location>
        <begin position="152"/>
        <end position="171"/>
    </location>
</feature>
<dbReference type="GO" id="GO:0005886">
    <property type="term" value="C:plasma membrane"/>
    <property type="evidence" value="ECO:0007669"/>
    <property type="project" value="UniProtKB-SubCell"/>
</dbReference>
<keyword evidence="3 8" id="KW-0812">Transmembrane</keyword>
<name>A0A182YNK0_ANOST</name>
<evidence type="ECO:0000256" key="4">
    <source>
        <dbReference type="ARBA" id="ARBA00022989"/>
    </source>
</evidence>
<keyword evidence="6 8" id="KW-0675">Receptor</keyword>
<dbReference type="VEuPathDB" id="VectorBase:ASTE015992"/>
<keyword evidence="10" id="KW-1185">Reference proteome</keyword>
<feature type="transmembrane region" description="Helical" evidence="8">
    <location>
        <begin position="191"/>
        <end position="210"/>
    </location>
</feature>
<dbReference type="PANTHER" id="PTHR21143:SF134">
    <property type="entry name" value="GUSTATORY RECEPTOR"/>
    <property type="match status" value="1"/>
</dbReference>
<evidence type="ECO:0000313" key="9">
    <source>
        <dbReference type="EnsemblMetazoa" id="ASTEI10036-PA"/>
    </source>
</evidence>
<accession>A0A182YNK0</accession>
<feature type="transmembrane region" description="Helical" evidence="8">
    <location>
        <begin position="255"/>
        <end position="276"/>
    </location>
</feature>
<dbReference type="EnsemblMetazoa" id="ASTEI10036-RA">
    <property type="protein sequence ID" value="ASTEI10036-PA"/>
    <property type="gene ID" value="ASTEI10036"/>
</dbReference>